<accession>A0ABT8K264</accession>
<dbReference type="EMBL" id="JAROCG010000001">
    <property type="protein sequence ID" value="MDN4611449.1"/>
    <property type="molecule type" value="Genomic_DNA"/>
</dbReference>
<feature type="transmembrane region" description="Helical" evidence="2">
    <location>
        <begin position="74"/>
        <end position="98"/>
    </location>
</feature>
<reference evidence="3" key="1">
    <citation type="submission" date="2023-06" db="EMBL/GenBank/DDBJ databases">
        <title>MT1 and MT2 Draft Genomes of Novel Species.</title>
        <authorList>
            <person name="Venkateswaran K."/>
        </authorList>
    </citation>
    <scope>NUCLEOTIDE SEQUENCE</scope>
    <source>
        <strain evidence="3">IIF3SC-B10</strain>
    </source>
</reference>
<evidence type="ECO:0000256" key="1">
    <source>
        <dbReference type="SAM" id="Coils"/>
    </source>
</evidence>
<feature type="coiled-coil region" evidence="1">
    <location>
        <begin position="24"/>
        <end position="58"/>
    </location>
</feature>
<evidence type="ECO:0000313" key="4">
    <source>
        <dbReference type="Proteomes" id="UP001174209"/>
    </source>
</evidence>
<gene>
    <name evidence="3" type="ORF">P5G52_11310</name>
</gene>
<name>A0ABT8K264_9MICC</name>
<sequence>MGRDAGISFHGIKREEHKPECECVVCKRQREAEAERRKTEAEEARRAVRQEAKKARIAWRAALRDDHEAQAMTALLLGFACVLVSGCYWETVGMSYFLDRHTAPVGFRDFTEPSLQLLAYVRSPRTDFWLLVVLGLWPLCWALAFYLDSALRYEKARAAQARSELRRLRKATLKNGKRLARERRWR</sequence>
<keyword evidence="2" id="KW-0812">Transmembrane</keyword>
<protein>
    <recommendedName>
        <fullName evidence="5">Transmembrane protein</fullName>
    </recommendedName>
</protein>
<proteinExistence type="predicted"/>
<feature type="transmembrane region" description="Helical" evidence="2">
    <location>
        <begin position="128"/>
        <end position="147"/>
    </location>
</feature>
<comment type="caution">
    <text evidence="3">The sequence shown here is derived from an EMBL/GenBank/DDBJ whole genome shotgun (WGS) entry which is preliminary data.</text>
</comment>
<keyword evidence="4" id="KW-1185">Reference proteome</keyword>
<evidence type="ECO:0000313" key="3">
    <source>
        <dbReference type="EMBL" id="MDN4611449.1"/>
    </source>
</evidence>
<keyword evidence="1" id="KW-0175">Coiled coil</keyword>
<keyword evidence="2" id="KW-1133">Transmembrane helix</keyword>
<organism evidence="3 4">
    <name type="scientific">Arthrobacter burdickii</name>
    <dbReference type="NCBI Taxonomy" id="3035920"/>
    <lineage>
        <taxon>Bacteria</taxon>
        <taxon>Bacillati</taxon>
        <taxon>Actinomycetota</taxon>
        <taxon>Actinomycetes</taxon>
        <taxon>Micrococcales</taxon>
        <taxon>Micrococcaceae</taxon>
        <taxon>Arthrobacter</taxon>
    </lineage>
</organism>
<evidence type="ECO:0000256" key="2">
    <source>
        <dbReference type="SAM" id="Phobius"/>
    </source>
</evidence>
<dbReference type="Proteomes" id="UP001174209">
    <property type="component" value="Unassembled WGS sequence"/>
</dbReference>
<keyword evidence="2" id="KW-0472">Membrane</keyword>
<dbReference type="RefSeq" id="WP_301227424.1">
    <property type="nucleotide sequence ID" value="NZ_JAROCG010000001.1"/>
</dbReference>
<evidence type="ECO:0008006" key="5">
    <source>
        <dbReference type="Google" id="ProtNLM"/>
    </source>
</evidence>